<name>A0A6C0F1H2_9ZZZZ</name>
<dbReference type="EMBL" id="MN739015">
    <property type="protein sequence ID" value="QHT35248.1"/>
    <property type="molecule type" value="Genomic_DNA"/>
</dbReference>
<reference evidence="1" key="1">
    <citation type="journal article" date="2020" name="Nature">
        <title>Giant virus diversity and host interactions through global metagenomics.</title>
        <authorList>
            <person name="Schulz F."/>
            <person name="Roux S."/>
            <person name="Paez-Espino D."/>
            <person name="Jungbluth S."/>
            <person name="Walsh D.A."/>
            <person name="Denef V.J."/>
            <person name="McMahon K.D."/>
            <person name="Konstantinidis K.T."/>
            <person name="Eloe-Fadrosh E.A."/>
            <person name="Kyrpides N.C."/>
            <person name="Woyke T."/>
        </authorList>
    </citation>
    <scope>NUCLEOTIDE SEQUENCE</scope>
    <source>
        <strain evidence="1">GVMAG-M-3300009180-1</strain>
    </source>
</reference>
<sequence length="93" mass="10444">MNFKRLLNTELGKFFISVLLGLGIATLFRQVCTGDKCLTFNGPVISDFDEKIFKYDEKCYKYTTKTAKCDPMLKVVDVTAPPTEPVPPKSGLF</sequence>
<evidence type="ECO:0000313" key="1">
    <source>
        <dbReference type="EMBL" id="QHT35248.1"/>
    </source>
</evidence>
<protein>
    <submittedName>
        <fullName evidence="1">Uncharacterized protein</fullName>
    </submittedName>
</protein>
<accession>A0A6C0F1H2</accession>
<organism evidence="1">
    <name type="scientific">viral metagenome</name>
    <dbReference type="NCBI Taxonomy" id="1070528"/>
    <lineage>
        <taxon>unclassified sequences</taxon>
        <taxon>metagenomes</taxon>
        <taxon>organismal metagenomes</taxon>
    </lineage>
</organism>
<dbReference type="AlphaFoldDB" id="A0A6C0F1H2"/>
<proteinExistence type="predicted"/>